<evidence type="ECO:0000259" key="2">
    <source>
        <dbReference type="PROSITE" id="PS50980"/>
    </source>
</evidence>
<keyword evidence="4" id="KW-0808">Transferase</keyword>
<sequence length="517" mass="56938">MEVLPVELYAELTRRREQIKQMGGAKAVAKQHQSGKWTARERMEYFFDPGTFNETGMFIKHRQAGFGMAGKEIPAEGVIVGYGKVNGRTVMAAAEDYTSMAGTFGEYHGKKFARAIDLAREMGIPFVGMNDSGGARLQEGIDTLEAYAWLFRSQIRASGVIPQLALLMGPCLGGQAYHPVMQDFVLQCREAGFMGIAGPAFVKTQLGIDIDLQTLSGVEAHAVKSGCTHVVVEDDRDCLDRAKELLQFLPQNNREKPPVTKPGEPSGAVPELDGLVPEHSLEPYDMHEIIRRLVDNGYFFEIMAGFAPNIITGFGRFNGRSTGIVASQPDWMGGVINCDAADKAARFIRCCDLFNIPLVSIHDTPGYMIGPEEDWKGILRHGSKLLFAYIEATVPKISVIVRKSFAGAYLGMCCKDTGADLVFAWPEATVTIVGAETAASIIFAKEIKSAADPEAVRAQRIREYRNLYENPYNAAERGYIDDVIMPSETRQRICAALDLLENKQVTGPWKKYSNITL</sequence>
<dbReference type="InterPro" id="IPR029045">
    <property type="entry name" value="ClpP/crotonase-like_dom_sf"/>
</dbReference>
<dbReference type="PROSITE" id="PS50989">
    <property type="entry name" value="COA_CT_CTER"/>
    <property type="match status" value="1"/>
</dbReference>
<evidence type="ECO:0000313" key="5">
    <source>
        <dbReference type="Proteomes" id="UP000078532"/>
    </source>
</evidence>
<dbReference type="InterPro" id="IPR011762">
    <property type="entry name" value="COA_CT_N"/>
</dbReference>
<dbReference type="PANTHER" id="PTHR43842:SF2">
    <property type="entry name" value="PROPIONYL-COA CARBOXYLASE BETA CHAIN, MITOCHONDRIAL"/>
    <property type="match status" value="1"/>
</dbReference>
<dbReference type="PROSITE" id="PS50980">
    <property type="entry name" value="COA_CT_NTER"/>
    <property type="match status" value="1"/>
</dbReference>
<evidence type="ECO:0000256" key="1">
    <source>
        <dbReference type="SAM" id="MobiDB-lite"/>
    </source>
</evidence>
<protein>
    <submittedName>
        <fullName evidence="4">Methylmalonyl-CoA carboxyltransferase</fullName>
    </submittedName>
</protein>
<dbReference type="GO" id="GO:0016740">
    <property type="term" value="F:transferase activity"/>
    <property type="evidence" value="ECO:0007669"/>
    <property type="project" value="UniProtKB-KW"/>
</dbReference>
<dbReference type="Gene3D" id="3.90.226.10">
    <property type="entry name" value="2-enoyl-CoA Hydratase, Chain A, domain 1"/>
    <property type="match status" value="2"/>
</dbReference>
<dbReference type="InterPro" id="IPR051047">
    <property type="entry name" value="AccD/PCCB"/>
</dbReference>
<evidence type="ECO:0000313" key="4">
    <source>
        <dbReference type="EMBL" id="OAT85284.1"/>
    </source>
</evidence>
<evidence type="ECO:0000259" key="3">
    <source>
        <dbReference type="PROSITE" id="PS50989"/>
    </source>
</evidence>
<comment type="caution">
    <text evidence="4">The sequence shown here is derived from an EMBL/GenBank/DDBJ whole genome shotgun (WGS) entry which is preliminary data.</text>
</comment>
<dbReference type="InterPro" id="IPR034733">
    <property type="entry name" value="AcCoA_carboxyl_beta"/>
</dbReference>
<dbReference type="GO" id="GO:0004658">
    <property type="term" value="F:propionyl-CoA carboxylase activity"/>
    <property type="evidence" value="ECO:0007669"/>
    <property type="project" value="TreeGrafter"/>
</dbReference>
<feature type="domain" description="CoA carboxyltransferase C-terminal" evidence="3">
    <location>
        <begin position="271"/>
        <end position="511"/>
    </location>
</feature>
<dbReference type="InterPro" id="IPR011763">
    <property type="entry name" value="COA_CT_C"/>
</dbReference>
<dbReference type="PANTHER" id="PTHR43842">
    <property type="entry name" value="PROPIONYL-COA CARBOXYLASE BETA CHAIN"/>
    <property type="match status" value="1"/>
</dbReference>
<dbReference type="AlphaFoldDB" id="A0A1B7LGS0"/>
<keyword evidence="5" id="KW-1185">Reference proteome</keyword>
<dbReference type="STRING" id="1838280.A6M21_07020"/>
<organism evidence="4 5">
    <name type="scientific">Desulfotomaculum copahuensis</name>
    <dbReference type="NCBI Taxonomy" id="1838280"/>
    <lineage>
        <taxon>Bacteria</taxon>
        <taxon>Bacillati</taxon>
        <taxon>Bacillota</taxon>
        <taxon>Clostridia</taxon>
        <taxon>Eubacteriales</taxon>
        <taxon>Desulfotomaculaceae</taxon>
        <taxon>Desulfotomaculum</taxon>
    </lineage>
</organism>
<feature type="region of interest" description="Disordered" evidence="1">
    <location>
        <begin position="251"/>
        <end position="271"/>
    </location>
</feature>
<dbReference type="Proteomes" id="UP000078532">
    <property type="component" value="Unassembled WGS sequence"/>
</dbReference>
<dbReference type="OrthoDB" id="9803706at2"/>
<reference evidence="4 5" key="1">
    <citation type="submission" date="2016-04" db="EMBL/GenBank/DDBJ databases">
        <authorList>
            <person name="Evans L.H."/>
            <person name="Alamgir A."/>
            <person name="Owens N."/>
            <person name="Weber N.D."/>
            <person name="Virtaneva K."/>
            <person name="Barbian K."/>
            <person name="Babar A."/>
            <person name="Rosenke K."/>
        </authorList>
    </citation>
    <scope>NUCLEOTIDE SEQUENCE [LARGE SCALE GENOMIC DNA]</scope>
    <source>
        <strain evidence="4 5">LMa1</strain>
    </source>
</reference>
<proteinExistence type="predicted"/>
<dbReference type="EMBL" id="LYVF01000069">
    <property type="protein sequence ID" value="OAT85284.1"/>
    <property type="molecule type" value="Genomic_DNA"/>
</dbReference>
<accession>A0A1B7LGS0</accession>
<name>A0A1B7LGS0_9FIRM</name>
<dbReference type="SUPFAM" id="SSF52096">
    <property type="entry name" value="ClpP/crotonase"/>
    <property type="match status" value="2"/>
</dbReference>
<gene>
    <name evidence="4" type="ORF">A6M21_07020</name>
</gene>
<dbReference type="Pfam" id="PF01039">
    <property type="entry name" value="Carboxyl_trans"/>
    <property type="match status" value="1"/>
</dbReference>
<feature type="domain" description="CoA carboxyltransferase N-terminal" evidence="2">
    <location>
        <begin position="5"/>
        <end position="261"/>
    </location>
</feature>